<keyword evidence="2" id="KW-1185">Reference proteome</keyword>
<protein>
    <submittedName>
        <fullName evidence="1">Uncharacterized protein</fullName>
    </submittedName>
</protein>
<evidence type="ECO:0000313" key="1">
    <source>
        <dbReference type="EMBL" id="KAI5665027.1"/>
    </source>
</evidence>
<name>A0ACC0AYI2_CATRO</name>
<dbReference type="Proteomes" id="UP001060085">
    <property type="component" value="Linkage Group LG05"/>
</dbReference>
<evidence type="ECO:0000313" key="2">
    <source>
        <dbReference type="Proteomes" id="UP001060085"/>
    </source>
</evidence>
<comment type="caution">
    <text evidence="1">The sequence shown here is derived from an EMBL/GenBank/DDBJ whole genome shotgun (WGS) entry which is preliminary data.</text>
</comment>
<reference evidence="2" key="1">
    <citation type="journal article" date="2023" name="Nat. Plants">
        <title>Single-cell RNA sequencing provides a high-resolution roadmap for understanding the multicellular compartmentation of specialized metabolism.</title>
        <authorList>
            <person name="Sun S."/>
            <person name="Shen X."/>
            <person name="Li Y."/>
            <person name="Li Y."/>
            <person name="Wang S."/>
            <person name="Li R."/>
            <person name="Zhang H."/>
            <person name="Shen G."/>
            <person name="Guo B."/>
            <person name="Wei J."/>
            <person name="Xu J."/>
            <person name="St-Pierre B."/>
            <person name="Chen S."/>
            <person name="Sun C."/>
        </authorList>
    </citation>
    <scope>NUCLEOTIDE SEQUENCE [LARGE SCALE GENOMIC DNA]</scope>
</reference>
<sequence length="104" mass="11323">MVMARLTGQGTSLFLPIDCVTCRFHSYYCPIAGKVDVVYGYGGVGKGCVVALKQVDARIIVTEIDPIYALQALMEEIHSNTKSLSQLQSLAISWSNTYSITSTN</sequence>
<dbReference type="EMBL" id="CM044705">
    <property type="protein sequence ID" value="KAI5665027.1"/>
    <property type="molecule type" value="Genomic_DNA"/>
</dbReference>
<organism evidence="1 2">
    <name type="scientific">Catharanthus roseus</name>
    <name type="common">Madagascar periwinkle</name>
    <name type="synonym">Vinca rosea</name>
    <dbReference type="NCBI Taxonomy" id="4058"/>
    <lineage>
        <taxon>Eukaryota</taxon>
        <taxon>Viridiplantae</taxon>
        <taxon>Streptophyta</taxon>
        <taxon>Embryophyta</taxon>
        <taxon>Tracheophyta</taxon>
        <taxon>Spermatophyta</taxon>
        <taxon>Magnoliopsida</taxon>
        <taxon>eudicotyledons</taxon>
        <taxon>Gunneridae</taxon>
        <taxon>Pentapetalae</taxon>
        <taxon>asterids</taxon>
        <taxon>lamiids</taxon>
        <taxon>Gentianales</taxon>
        <taxon>Apocynaceae</taxon>
        <taxon>Rauvolfioideae</taxon>
        <taxon>Vinceae</taxon>
        <taxon>Catharanthinae</taxon>
        <taxon>Catharanthus</taxon>
    </lineage>
</organism>
<gene>
    <name evidence="1" type="ORF">M9H77_24350</name>
</gene>
<proteinExistence type="predicted"/>
<accession>A0ACC0AYI2</accession>